<keyword evidence="1" id="KW-0812">Transmembrane</keyword>
<reference evidence="2 3" key="1">
    <citation type="submission" date="2023-04" db="EMBL/GenBank/DDBJ databases">
        <title>Jannaschia ovalis sp. nov., a marine bacterium isolated from sea tidal flat.</title>
        <authorList>
            <person name="Kwon D.Y."/>
            <person name="Kim J.-J."/>
        </authorList>
    </citation>
    <scope>NUCLEOTIDE SEQUENCE [LARGE SCALE GENOMIC DNA]</scope>
    <source>
        <strain evidence="2 3">GRR-S6-38</strain>
    </source>
</reference>
<protein>
    <submittedName>
        <fullName evidence="2">Uncharacterized protein</fullName>
    </submittedName>
</protein>
<dbReference type="RefSeq" id="WP_279965156.1">
    <property type="nucleotide sequence ID" value="NZ_CP122537.1"/>
</dbReference>
<feature type="transmembrane region" description="Helical" evidence="1">
    <location>
        <begin position="204"/>
        <end position="225"/>
    </location>
</feature>
<sequence>MTVATFTPHPPTQRLTEDAPLLARAGAFLLLLCLPLMLVSLTDTRLADGTIAGRNPLETAAALGLYLLTLAWSARFLPPRLRHAGWMRRLDRIVVAAAAAEFAWVASVAALGLRAQADAAAPIVAAIAPAMGLLALVLTSGALIRGALLLRHGWGEIERAAGWAFVATFVLTVPIAMALSAAPVEGPGLPPFGWTLMPGDLRPAHLAAFHAMQIVPLAALALSALGRLPYGTGAAMTALWSAATLALAAYGMGWTGLPPLL</sequence>
<evidence type="ECO:0000256" key="1">
    <source>
        <dbReference type="SAM" id="Phobius"/>
    </source>
</evidence>
<proteinExistence type="predicted"/>
<keyword evidence="3" id="KW-1185">Reference proteome</keyword>
<feature type="transmembrane region" description="Helical" evidence="1">
    <location>
        <begin position="21"/>
        <end position="39"/>
    </location>
</feature>
<keyword evidence="1" id="KW-0472">Membrane</keyword>
<feature type="transmembrane region" description="Helical" evidence="1">
    <location>
        <begin position="237"/>
        <end position="257"/>
    </location>
</feature>
<feature type="transmembrane region" description="Helical" evidence="1">
    <location>
        <begin position="90"/>
        <end position="113"/>
    </location>
</feature>
<dbReference type="EMBL" id="CP122537">
    <property type="protein sequence ID" value="WGH78405.1"/>
    <property type="molecule type" value="Genomic_DNA"/>
</dbReference>
<keyword evidence="1" id="KW-1133">Transmembrane helix</keyword>
<feature type="transmembrane region" description="Helical" evidence="1">
    <location>
        <begin position="119"/>
        <end position="148"/>
    </location>
</feature>
<organism evidence="2 3">
    <name type="scientific">Jannaschia ovalis</name>
    <dbReference type="NCBI Taxonomy" id="3038773"/>
    <lineage>
        <taxon>Bacteria</taxon>
        <taxon>Pseudomonadati</taxon>
        <taxon>Pseudomonadota</taxon>
        <taxon>Alphaproteobacteria</taxon>
        <taxon>Rhodobacterales</taxon>
        <taxon>Roseobacteraceae</taxon>
        <taxon>Jannaschia</taxon>
    </lineage>
</organism>
<feature type="transmembrane region" description="Helical" evidence="1">
    <location>
        <begin position="59"/>
        <end position="78"/>
    </location>
</feature>
<evidence type="ECO:0000313" key="3">
    <source>
        <dbReference type="Proteomes" id="UP001243420"/>
    </source>
</evidence>
<feature type="transmembrane region" description="Helical" evidence="1">
    <location>
        <begin position="160"/>
        <end position="184"/>
    </location>
</feature>
<evidence type="ECO:0000313" key="2">
    <source>
        <dbReference type="EMBL" id="WGH78405.1"/>
    </source>
</evidence>
<name>A0ABY8LDP2_9RHOB</name>
<gene>
    <name evidence="2" type="ORF">P8627_15490</name>
</gene>
<dbReference type="Proteomes" id="UP001243420">
    <property type="component" value="Chromosome"/>
</dbReference>
<accession>A0ABY8LDP2</accession>